<keyword evidence="2 3" id="KW-0175">Coiled coil</keyword>
<evidence type="ECO:0000313" key="5">
    <source>
        <dbReference type="EMBL" id="OUL57999.1"/>
    </source>
</evidence>
<dbReference type="PANTHER" id="PTHR32347:SF23">
    <property type="entry name" value="BLL5650 PROTEIN"/>
    <property type="match status" value="1"/>
</dbReference>
<dbReference type="EMBL" id="MWPV01000002">
    <property type="protein sequence ID" value="OUL57999.1"/>
    <property type="molecule type" value="Genomic_DNA"/>
</dbReference>
<accession>A0A244CRZ4</accession>
<gene>
    <name evidence="5" type="ORF">B1199_06460</name>
</gene>
<protein>
    <submittedName>
        <fullName evidence="5">RND transporter</fullName>
    </submittedName>
</protein>
<comment type="subcellular location">
    <subcellularLocation>
        <location evidence="1">Cell envelope</location>
    </subcellularLocation>
</comment>
<dbReference type="InterPro" id="IPR050465">
    <property type="entry name" value="UPF0194_transport"/>
</dbReference>
<sequence>MDILINTKKRPSYFLIAGSVTVLIIAIVWLILQPSAQQRITLDDLWSGEVQQGDLQLQVSGYGRLKSRSPRLLTAHSNATVEEVLLKPGALVEPDSVILRLSDPQVSQALYAAEQALTQRTNQYRQLEINQQRELLAQQAELEILRSALESAQLQVNAQNQLIAKGIVSNIDYQRSVLELRQLTRRLDIEQQRITQLRQLHLANLAIAQSNIDAQTTALAHAKHRFDTLTVTAGITGVVQSLAVELGQSVSFGQQLALVGSTTDLYALLSVPQATMQQVALSQSVQINTRSGFIAGKVSRIDPMINNGSVQVEVALNGALTNNARPELNIEGVINTGIRRNVLYIDKPINASPFSDATVFQLNQARDRATAKQLQFGHQTNDKIEIVAGAKLAEQFILSDMSRWQAFTTLNVI</sequence>
<comment type="caution">
    <text evidence="5">The sequence shown here is derived from an EMBL/GenBank/DDBJ whole genome shotgun (WGS) entry which is preliminary data.</text>
</comment>
<dbReference type="Gene3D" id="1.10.287.470">
    <property type="entry name" value="Helix hairpin bin"/>
    <property type="match status" value="1"/>
</dbReference>
<dbReference type="RefSeq" id="WP_086743305.1">
    <property type="nucleotide sequence ID" value="NZ_MWPV01000002.1"/>
</dbReference>
<name>A0A244CRZ4_PSEDV</name>
<evidence type="ECO:0000313" key="6">
    <source>
        <dbReference type="Proteomes" id="UP000194841"/>
    </source>
</evidence>
<keyword evidence="6" id="KW-1185">Reference proteome</keyword>
<proteinExistence type="predicted"/>
<dbReference type="PANTHER" id="PTHR32347">
    <property type="entry name" value="EFFLUX SYSTEM COMPONENT YKNX-RELATED"/>
    <property type="match status" value="1"/>
</dbReference>
<reference evidence="5 6" key="1">
    <citation type="submission" date="2017-02" db="EMBL/GenBank/DDBJ databases">
        <title>Pseudoalteromonas ulvae TC14 Genome.</title>
        <authorList>
            <person name="Molmeret M."/>
        </authorList>
    </citation>
    <scope>NUCLEOTIDE SEQUENCE [LARGE SCALE GENOMIC DNA]</scope>
    <source>
        <strain evidence="5">TC14</strain>
    </source>
</reference>
<organism evidence="5 6">
    <name type="scientific">Pseudoalteromonas ulvae</name>
    <dbReference type="NCBI Taxonomy" id="107327"/>
    <lineage>
        <taxon>Bacteria</taxon>
        <taxon>Pseudomonadati</taxon>
        <taxon>Pseudomonadota</taxon>
        <taxon>Gammaproteobacteria</taxon>
        <taxon>Alteromonadales</taxon>
        <taxon>Pseudoalteromonadaceae</taxon>
        <taxon>Pseudoalteromonas</taxon>
    </lineage>
</organism>
<keyword evidence="4" id="KW-1133">Transmembrane helix</keyword>
<keyword evidence="4" id="KW-0472">Membrane</keyword>
<evidence type="ECO:0000256" key="4">
    <source>
        <dbReference type="SAM" id="Phobius"/>
    </source>
</evidence>
<dbReference type="GO" id="GO:0030313">
    <property type="term" value="C:cell envelope"/>
    <property type="evidence" value="ECO:0007669"/>
    <property type="project" value="UniProtKB-SubCell"/>
</dbReference>
<dbReference type="AlphaFoldDB" id="A0A244CRZ4"/>
<feature type="coiled-coil region" evidence="3">
    <location>
        <begin position="135"/>
        <end position="200"/>
    </location>
</feature>
<dbReference type="Gene3D" id="2.40.30.170">
    <property type="match status" value="1"/>
</dbReference>
<dbReference type="OrthoDB" id="6397038at2"/>
<evidence type="ECO:0000256" key="3">
    <source>
        <dbReference type="SAM" id="Coils"/>
    </source>
</evidence>
<dbReference type="Proteomes" id="UP000194841">
    <property type="component" value="Unassembled WGS sequence"/>
</dbReference>
<evidence type="ECO:0000256" key="1">
    <source>
        <dbReference type="ARBA" id="ARBA00004196"/>
    </source>
</evidence>
<keyword evidence="4" id="KW-0812">Transmembrane</keyword>
<feature type="transmembrane region" description="Helical" evidence="4">
    <location>
        <begin position="12"/>
        <end position="32"/>
    </location>
</feature>
<evidence type="ECO:0000256" key="2">
    <source>
        <dbReference type="ARBA" id="ARBA00023054"/>
    </source>
</evidence>
<dbReference type="SUPFAM" id="SSF111369">
    <property type="entry name" value="HlyD-like secretion proteins"/>
    <property type="match status" value="1"/>
</dbReference>
<dbReference type="Gene3D" id="2.40.50.100">
    <property type="match status" value="1"/>
</dbReference>